<evidence type="ECO:0000313" key="1">
    <source>
        <dbReference type="EMBL" id="CAK8675054.1"/>
    </source>
</evidence>
<gene>
    <name evidence="1" type="ORF">CVLEPA_LOCUS4681</name>
</gene>
<dbReference type="SUPFAM" id="SSF52047">
    <property type="entry name" value="RNI-like"/>
    <property type="match status" value="1"/>
</dbReference>
<dbReference type="Proteomes" id="UP001642483">
    <property type="component" value="Unassembled WGS sequence"/>
</dbReference>
<dbReference type="EMBL" id="CAWYQH010000013">
    <property type="protein sequence ID" value="CAK8675054.1"/>
    <property type="molecule type" value="Genomic_DNA"/>
</dbReference>
<name>A0ABP0F5S1_CLALP</name>
<proteinExistence type="predicted"/>
<protein>
    <submittedName>
        <fullName evidence="1">Uncharacterized protein</fullName>
    </submittedName>
</protein>
<sequence>MSNGKPLSLSAWCRQSIAKAMFDRLINESNISSSGEMLLTFVTSKLLPRSTLLDVMRIFILTLDKGHARFSGEQKDCKNANCKMRLWVETKHSPDCPFAEKVDKSPEWRFRAMALSRHCTYVVMATWTDDTFSPSCLVERSFPISLSLTMRQRLVMYSVEGFLLCSDICQLPFPVNSCVAQDDQNAGVYLSRHTCFDACSLHTHANNTFLRKSVKQICDKVKHRQQRHPLKTLDLRNDNGNVHCTRAALTALKLALEPMTDKNENLILPLKKEQIDFTMPSIKLEMAVIGSSYDWFSDVLLSILRKSYINGFAVDLASIRFEDVCSSKVEQILQTLVNPWDIRKLEFRHVYPKSIFETKKGLSRLVNLEEFSLASCDRQPIDFTFNETCTIWNDIFVHWTKLKIVEFSRIRMSFCDNTNSIQDNGLHLPDSLISLEFADGSITPEAMEWLTMFNHSSQSFPGKGNMSALPSLRLHREFTLTNNLKLWKRFLPLFAKSLSSIRSFCVDHCDMKESHAHDMANLMKSQAKYSSLRCFIIREPGVSWKSLLEIFDAVLSTVPDKVSDLAGRAFRGYAELSYFSALVPCASDKTVPKHLRNNTNQEAPGMMWTNPTCRYESFLTQHAKSKGITSLKVEMFWEPECDWR</sequence>
<accession>A0ABP0F5S1</accession>
<keyword evidence="2" id="KW-1185">Reference proteome</keyword>
<comment type="caution">
    <text evidence="1">The sequence shown here is derived from an EMBL/GenBank/DDBJ whole genome shotgun (WGS) entry which is preliminary data.</text>
</comment>
<evidence type="ECO:0000313" key="2">
    <source>
        <dbReference type="Proteomes" id="UP001642483"/>
    </source>
</evidence>
<organism evidence="1 2">
    <name type="scientific">Clavelina lepadiformis</name>
    <name type="common">Light-bulb sea squirt</name>
    <name type="synonym">Ascidia lepadiformis</name>
    <dbReference type="NCBI Taxonomy" id="159417"/>
    <lineage>
        <taxon>Eukaryota</taxon>
        <taxon>Metazoa</taxon>
        <taxon>Chordata</taxon>
        <taxon>Tunicata</taxon>
        <taxon>Ascidiacea</taxon>
        <taxon>Aplousobranchia</taxon>
        <taxon>Clavelinidae</taxon>
        <taxon>Clavelina</taxon>
    </lineage>
</organism>
<reference evidence="1 2" key="1">
    <citation type="submission" date="2024-02" db="EMBL/GenBank/DDBJ databases">
        <authorList>
            <person name="Daric V."/>
            <person name="Darras S."/>
        </authorList>
    </citation>
    <scope>NUCLEOTIDE SEQUENCE [LARGE SCALE GENOMIC DNA]</scope>
</reference>